<dbReference type="SUPFAM" id="SSF103657">
    <property type="entry name" value="BAR/IMD domain-like"/>
    <property type="match status" value="1"/>
</dbReference>
<feature type="compositionally biased region" description="Polar residues" evidence="1">
    <location>
        <begin position="336"/>
        <end position="347"/>
    </location>
</feature>
<dbReference type="CDD" id="cd07307">
    <property type="entry name" value="BAR"/>
    <property type="match status" value="1"/>
</dbReference>
<reference evidence="2" key="1">
    <citation type="submission" date="2022-03" db="EMBL/GenBank/DDBJ databases">
        <title>A functionally conserved STORR gene fusion in Papaver species that diverged 16.8 million years ago.</title>
        <authorList>
            <person name="Catania T."/>
        </authorList>
    </citation>
    <scope>NUCLEOTIDE SEQUENCE</scope>
    <source>
        <strain evidence="2">S-191538</strain>
    </source>
</reference>
<organism evidence="2 3">
    <name type="scientific">Papaver nudicaule</name>
    <name type="common">Iceland poppy</name>
    <dbReference type="NCBI Taxonomy" id="74823"/>
    <lineage>
        <taxon>Eukaryota</taxon>
        <taxon>Viridiplantae</taxon>
        <taxon>Streptophyta</taxon>
        <taxon>Embryophyta</taxon>
        <taxon>Tracheophyta</taxon>
        <taxon>Spermatophyta</taxon>
        <taxon>Magnoliopsida</taxon>
        <taxon>Ranunculales</taxon>
        <taxon>Papaveraceae</taxon>
        <taxon>Papaveroideae</taxon>
        <taxon>Papaver</taxon>
    </lineage>
</organism>
<evidence type="ECO:0000256" key="1">
    <source>
        <dbReference type="SAM" id="MobiDB-lite"/>
    </source>
</evidence>
<gene>
    <name evidence="2" type="ORF">MKW94_014569</name>
</gene>
<feature type="region of interest" description="Disordered" evidence="1">
    <location>
        <begin position="319"/>
        <end position="348"/>
    </location>
</feature>
<dbReference type="PANTHER" id="PTHR34119">
    <property type="entry name" value="HYDROXYPROLINE-RICH GLYCOPROTEIN-LIKE"/>
    <property type="match status" value="1"/>
</dbReference>
<accession>A0AA41VBP1</accession>
<comment type="caution">
    <text evidence="2">The sequence shown here is derived from an EMBL/GenBank/DDBJ whole genome shotgun (WGS) entry which is preliminary data.</text>
</comment>
<dbReference type="AlphaFoldDB" id="A0AA41VBP1"/>
<dbReference type="Gene3D" id="1.20.1270.60">
    <property type="entry name" value="Arfaptin homology (AH) domain/BAR domain"/>
    <property type="match status" value="1"/>
</dbReference>
<sequence>MLLKSSRKNLKGPEVLPNPQSQFHSKDDKRIHHRRPCPELLDDFTQASKDMYDMRKCNDKMLYAAVAAANSASEFSESLREMGTCLLEQSALNDDEQSGNVLRMLSKVQFELQELVDSYRSQIFQTATSSESIVNQLRTVEEMKQQCDRKRNVYQCLLAAQREKENSKSFKGECAAISQQQLQAASDDYQREAISFIFRLKSLKEGQSQSLLKQAVQHHAAQINLFSKGLKTLEAVDAELRLVSEYQQNEYKFSDLEDCYGRSCTSSSSTHKNLRYTLPLELRKHEKDLRDDKRKESNIHKTSNKLPCPFSSLKIGQLHKLPSPPSARNLPLVRHSPSSGTSRNLNAKNEIRLTRSDAVSYPLPLPPEINDCRLGPLHTLQ</sequence>
<dbReference type="Proteomes" id="UP001177140">
    <property type="component" value="Unassembled WGS sequence"/>
</dbReference>
<dbReference type="InterPro" id="IPR027267">
    <property type="entry name" value="AH/BAR_dom_sf"/>
</dbReference>
<dbReference type="PANTHER" id="PTHR34119:SF1">
    <property type="entry name" value="OS04G0394700 PROTEIN"/>
    <property type="match status" value="1"/>
</dbReference>
<evidence type="ECO:0008006" key="4">
    <source>
        <dbReference type="Google" id="ProtNLM"/>
    </source>
</evidence>
<proteinExistence type="predicted"/>
<evidence type="ECO:0000313" key="3">
    <source>
        <dbReference type="Proteomes" id="UP001177140"/>
    </source>
</evidence>
<dbReference type="InterPro" id="IPR037488">
    <property type="entry name" value="At2g33490-like"/>
</dbReference>
<evidence type="ECO:0000313" key="2">
    <source>
        <dbReference type="EMBL" id="MCL7034698.1"/>
    </source>
</evidence>
<protein>
    <recommendedName>
        <fullName evidence="4">BAR domain-containing protein</fullName>
    </recommendedName>
</protein>
<keyword evidence="3" id="KW-1185">Reference proteome</keyword>
<dbReference type="EMBL" id="JAJJMA010148722">
    <property type="protein sequence ID" value="MCL7034698.1"/>
    <property type="molecule type" value="Genomic_DNA"/>
</dbReference>
<feature type="region of interest" description="Disordered" evidence="1">
    <location>
        <begin position="1"/>
        <end position="32"/>
    </location>
</feature>
<feature type="compositionally biased region" description="Basic residues" evidence="1">
    <location>
        <begin position="1"/>
        <end position="10"/>
    </location>
</feature>
<name>A0AA41VBP1_PAPNU</name>